<dbReference type="HAMAP" id="MF_00237">
    <property type="entry name" value="TatB"/>
    <property type="match status" value="1"/>
</dbReference>
<accession>A0ABT6XDI3</accession>
<dbReference type="Gene3D" id="1.20.5.3310">
    <property type="match status" value="1"/>
</dbReference>
<evidence type="ECO:0000256" key="4">
    <source>
        <dbReference type="ARBA" id="ARBA00022692"/>
    </source>
</evidence>
<comment type="subunit">
    <text evidence="9">The Tat system comprises two distinct complexes: a TatABC complex, containing multiple copies of TatA, TatB and TatC subunits, and a separate TatA complex, containing only TatA subunits. Substrates initially bind to the TatABC complex, which probably triggers association of the separate TatA complex to form the active translocon.</text>
</comment>
<keyword evidence="12" id="KW-1185">Reference proteome</keyword>
<keyword evidence="3 9" id="KW-1003">Cell membrane</keyword>
<dbReference type="RefSeq" id="WP_283211665.1">
    <property type="nucleotide sequence ID" value="NZ_JASGBI010000001.1"/>
</dbReference>
<evidence type="ECO:0000313" key="12">
    <source>
        <dbReference type="Proteomes" id="UP001321580"/>
    </source>
</evidence>
<evidence type="ECO:0000256" key="6">
    <source>
        <dbReference type="ARBA" id="ARBA00022989"/>
    </source>
</evidence>
<comment type="function">
    <text evidence="9">Part of the twin-arginine translocation (Tat) system that transports large folded proteins containing a characteristic twin-arginine motif in their signal peptide across membranes. Together with TatC, TatB is part of a receptor directly interacting with Tat signal peptides. TatB may form an oligomeric binding site that transiently accommodates folded Tat precursor proteins before their translocation.</text>
</comment>
<organism evidence="11 12">
    <name type="scientific">Lysobacter stagni</name>
    <dbReference type="NCBI Taxonomy" id="3045172"/>
    <lineage>
        <taxon>Bacteria</taxon>
        <taxon>Pseudomonadati</taxon>
        <taxon>Pseudomonadota</taxon>
        <taxon>Gammaproteobacteria</taxon>
        <taxon>Lysobacterales</taxon>
        <taxon>Lysobacteraceae</taxon>
        <taxon>Lysobacter</taxon>
    </lineage>
</organism>
<dbReference type="PANTHER" id="PTHR33162:SF1">
    <property type="entry name" value="SEC-INDEPENDENT PROTEIN TRANSLOCASE PROTEIN TATA, CHLOROPLASTIC"/>
    <property type="match status" value="1"/>
</dbReference>
<evidence type="ECO:0000256" key="1">
    <source>
        <dbReference type="ARBA" id="ARBA00004167"/>
    </source>
</evidence>
<dbReference type="NCBIfam" id="TIGR01410">
    <property type="entry name" value="tatB"/>
    <property type="match status" value="1"/>
</dbReference>
<dbReference type="EMBL" id="JASGBI010000001">
    <property type="protein sequence ID" value="MDI9238183.1"/>
    <property type="molecule type" value="Genomic_DNA"/>
</dbReference>
<feature type="region of interest" description="Disordered" evidence="10">
    <location>
        <begin position="98"/>
        <end position="182"/>
    </location>
</feature>
<evidence type="ECO:0000313" key="11">
    <source>
        <dbReference type="EMBL" id="MDI9238183.1"/>
    </source>
</evidence>
<dbReference type="PANTHER" id="PTHR33162">
    <property type="entry name" value="SEC-INDEPENDENT PROTEIN TRANSLOCASE PROTEIN TATA, CHLOROPLASTIC"/>
    <property type="match status" value="1"/>
</dbReference>
<sequence>MFDIGFSEIFVIAIVALLVLGPERLPKAARFAGLWVRRARAQWHSVKSELESELAAEELKRSLRETQESLRETQLELGASLDEARNRIKREQEALQRELDALDRDVRTSDTASTTDVPAEIEERSLASSSDPDLHPPQAELPLDAPMPAPPRELPVETDSATVPREHAAAVPAASAEGAPRR</sequence>
<name>A0ABT6XDI3_9GAMM</name>
<evidence type="ECO:0000256" key="8">
    <source>
        <dbReference type="ARBA" id="ARBA00023136"/>
    </source>
</evidence>
<dbReference type="Proteomes" id="UP001321580">
    <property type="component" value="Unassembled WGS sequence"/>
</dbReference>
<dbReference type="InterPro" id="IPR003369">
    <property type="entry name" value="TatA/B/E"/>
</dbReference>
<gene>
    <name evidence="9 11" type="primary">tatB</name>
    <name evidence="11" type="ORF">QLQ15_04575</name>
</gene>
<keyword evidence="5 9" id="KW-0653">Protein transport</keyword>
<feature type="compositionally biased region" description="Basic and acidic residues" evidence="10">
    <location>
        <begin position="98"/>
        <end position="108"/>
    </location>
</feature>
<evidence type="ECO:0000256" key="10">
    <source>
        <dbReference type="SAM" id="MobiDB-lite"/>
    </source>
</evidence>
<proteinExistence type="inferred from homology"/>
<comment type="subcellular location">
    <subcellularLocation>
        <location evidence="9">Cell membrane</location>
        <topology evidence="9">Single-pass membrane protein</topology>
    </subcellularLocation>
    <subcellularLocation>
        <location evidence="1">Membrane</location>
        <topology evidence="1">Single-pass membrane protein</topology>
    </subcellularLocation>
</comment>
<evidence type="ECO:0000256" key="5">
    <source>
        <dbReference type="ARBA" id="ARBA00022927"/>
    </source>
</evidence>
<protein>
    <recommendedName>
        <fullName evidence="9">Sec-independent protein translocase protein TatB</fullName>
    </recommendedName>
</protein>
<feature type="compositionally biased region" description="Low complexity" evidence="10">
    <location>
        <begin position="169"/>
        <end position="182"/>
    </location>
</feature>
<keyword evidence="8 9" id="KW-0472">Membrane</keyword>
<evidence type="ECO:0000256" key="7">
    <source>
        <dbReference type="ARBA" id="ARBA00023010"/>
    </source>
</evidence>
<dbReference type="PRINTS" id="PR01506">
    <property type="entry name" value="TATBPROTEIN"/>
</dbReference>
<dbReference type="InterPro" id="IPR018448">
    <property type="entry name" value="TatB"/>
</dbReference>
<reference evidence="11 12" key="1">
    <citation type="submission" date="2023-05" db="EMBL/GenBank/DDBJ databases">
        <title>Lysobacter sp. strain LF1 Genome sequencing and assembly.</title>
        <authorList>
            <person name="Jung Y."/>
        </authorList>
    </citation>
    <scope>NUCLEOTIDE SEQUENCE [LARGE SCALE GENOMIC DNA]</scope>
    <source>
        <strain evidence="11 12">LF1</strain>
    </source>
</reference>
<comment type="caution">
    <text evidence="11">The sequence shown here is derived from an EMBL/GenBank/DDBJ whole genome shotgun (WGS) entry which is preliminary data.</text>
</comment>
<keyword evidence="2 9" id="KW-0813">Transport</keyword>
<keyword evidence="7 9" id="KW-0811">Translocation</keyword>
<dbReference type="Pfam" id="PF02416">
    <property type="entry name" value="TatA_B_E"/>
    <property type="match status" value="1"/>
</dbReference>
<keyword evidence="6 9" id="KW-1133">Transmembrane helix</keyword>
<keyword evidence="4 9" id="KW-0812">Transmembrane</keyword>
<evidence type="ECO:0000256" key="3">
    <source>
        <dbReference type="ARBA" id="ARBA00022475"/>
    </source>
</evidence>
<evidence type="ECO:0000256" key="9">
    <source>
        <dbReference type="HAMAP-Rule" id="MF_00237"/>
    </source>
</evidence>
<evidence type="ECO:0000256" key="2">
    <source>
        <dbReference type="ARBA" id="ARBA00022448"/>
    </source>
</evidence>
<comment type="similarity">
    <text evidence="9">Belongs to the TatB family.</text>
</comment>